<dbReference type="Gramene" id="KZM90290">
    <property type="protein sequence ID" value="KZM90290"/>
    <property type="gene ID" value="DCAR_022345"/>
</dbReference>
<dbReference type="SUPFAM" id="SSF48403">
    <property type="entry name" value="Ankyrin repeat"/>
    <property type="match status" value="1"/>
</dbReference>
<dbReference type="SMART" id="SM00248">
    <property type="entry name" value="ANK"/>
    <property type="match status" value="5"/>
</dbReference>
<dbReference type="AlphaFoldDB" id="A0A161ZU79"/>
<gene>
    <name evidence="1" type="ORF">DCAR_022345</name>
</gene>
<protein>
    <submittedName>
        <fullName evidence="1">Uncharacterized protein</fullName>
    </submittedName>
</protein>
<dbReference type="Pfam" id="PF12796">
    <property type="entry name" value="Ank_2"/>
    <property type="match status" value="1"/>
</dbReference>
<reference evidence="1" key="1">
    <citation type="journal article" date="2016" name="Nat. Genet.">
        <title>A high-quality carrot genome assembly provides new insights into carotenoid accumulation and asterid genome evolution.</title>
        <authorList>
            <person name="Iorizzo M."/>
            <person name="Ellison S."/>
            <person name="Senalik D."/>
            <person name="Zeng P."/>
            <person name="Satapoomin P."/>
            <person name="Huang J."/>
            <person name="Bowman M."/>
            <person name="Iovene M."/>
            <person name="Sanseverino W."/>
            <person name="Cavagnaro P."/>
            <person name="Yildiz M."/>
            <person name="Macko-Podgorni A."/>
            <person name="Moranska E."/>
            <person name="Grzebelus E."/>
            <person name="Grzebelus D."/>
            <person name="Ashrafi H."/>
            <person name="Zheng Z."/>
            <person name="Cheng S."/>
            <person name="Spooner D."/>
            <person name="Van Deynze A."/>
            <person name="Simon P."/>
        </authorList>
    </citation>
    <scope>NUCLEOTIDE SEQUENCE [LARGE SCALE GENOMIC DNA]</scope>
    <source>
        <tissue evidence="1">Leaf</tissue>
    </source>
</reference>
<dbReference type="EMBL" id="LNRQ01000006">
    <property type="protein sequence ID" value="KZM90290.1"/>
    <property type="molecule type" value="Genomic_DNA"/>
</dbReference>
<dbReference type="PANTHER" id="PTHR24177">
    <property type="entry name" value="CASKIN"/>
    <property type="match status" value="1"/>
</dbReference>
<organism evidence="1">
    <name type="scientific">Daucus carota subsp. sativus</name>
    <name type="common">Carrot</name>
    <dbReference type="NCBI Taxonomy" id="79200"/>
    <lineage>
        <taxon>Eukaryota</taxon>
        <taxon>Viridiplantae</taxon>
        <taxon>Streptophyta</taxon>
        <taxon>Embryophyta</taxon>
        <taxon>Tracheophyta</taxon>
        <taxon>Spermatophyta</taxon>
        <taxon>Magnoliopsida</taxon>
        <taxon>eudicotyledons</taxon>
        <taxon>Gunneridae</taxon>
        <taxon>Pentapetalae</taxon>
        <taxon>asterids</taxon>
        <taxon>campanulids</taxon>
        <taxon>Apiales</taxon>
        <taxon>Apiaceae</taxon>
        <taxon>Apioideae</taxon>
        <taxon>Scandiceae</taxon>
        <taxon>Daucinae</taxon>
        <taxon>Daucus</taxon>
        <taxon>Daucus sect. Daucus</taxon>
    </lineage>
</organism>
<dbReference type="PANTHER" id="PTHR24177:SF304">
    <property type="entry name" value="ANKYRIN REPEAT-CONTAINING DOMAIN, PGG DOMAIN PROTEIN-RELATED"/>
    <property type="match status" value="1"/>
</dbReference>
<dbReference type="InterPro" id="IPR036770">
    <property type="entry name" value="Ankyrin_rpt-contain_sf"/>
</dbReference>
<name>A0A161ZU79_DAUCS</name>
<comment type="caution">
    <text evidence="1">The sequence shown here is derived from an EMBL/GenBank/DDBJ whole genome shotgun (WGS) entry which is preliminary data.</text>
</comment>
<proteinExistence type="predicted"/>
<dbReference type="Gene3D" id="1.25.40.20">
    <property type="entry name" value="Ankyrin repeat-containing domain"/>
    <property type="match status" value="1"/>
</dbReference>
<dbReference type="OMA" id="CTIDANF"/>
<dbReference type="GO" id="GO:0016020">
    <property type="term" value="C:membrane"/>
    <property type="evidence" value="ECO:0007669"/>
    <property type="project" value="TreeGrafter"/>
</dbReference>
<dbReference type="InterPro" id="IPR002110">
    <property type="entry name" value="Ankyrin_rpt"/>
</dbReference>
<accession>A0A161ZU79</accession>
<dbReference type="STRING" id="79200.A0A161ZU79"/>
<sequence length="413" mass="47092">MAPNYNHVIKCIPIYKAAIDDDWEKARHIFEEEKIEFDAHITYWKETALHIAVGTNSSHRFVEQLVEQMKLKNPQMLLTVNWAGSNPLLYAAKVGNMRGAELLVGLNPEITQLSNNSGENALEAAANHGRRDILLYLLHNTKDVVGEDGRSPFRGAHGADLLAFCILSDFYDIALYLVKEYPAIVTEKSKSNYQQTSLQILAAKSKAFRSGSSYGFWQGIIYSWIPVNREKALESPVKGTFQQSTPQNPIKASYDLKNSIWRVLQSLAVEHGIHELIEECINQYPGIVWYEINGFYLFSLAVKHRQEKVYNLLYQMSGHKAYVVADKQNGENSLHYAGKLAPPHRLNTVTGAALQMQRELQWFKEVEKLVKHSHKEAVNTEHNTPRMYPLLVELFRSTYGSGIFYKQNDLLLH</sequence>
<evidence type="ECO:0000313" key="1">
    <source>
        <dbReference type="EMBL" id="KZM90290.1"/>
    </source>
</evidence>